<dbReference type="eggNOG" id="COG1044">
    <property type="taxonomic scope" value="Bacteria"/>
</dbReference>
<accession>A0A066WLH2</accession>
<dbReference type="Proteomes" id="UP000027064">
    <property type="component" value="Unassembled WGS sequence"/>
</dbReference>
<comment type="caution">
    <text evidence="2">The sequence shown here is derived from an EMBL/GenBank/DDBJ whole genome shotgun (WGS) entry which is preliminary data.</text>
</comment>
<dbReference type="RefSeq" id="WP_236353611.1">
    <property type="nucleotide sequence ID" value="NZ_JNCA01000020.1"/>
</dbReference>
<keyword evidence="3" id="KW-1185">Reference proteome</keyword>
<evidence type="ECO:0000313" key="3">
    <source>
        <dbReference type="Proteomes" id="UP000027064"/>
    </source>
</evidence>
<dbReference type="AlphaFoldDB" id="A0A066WLH2"/>
<proteinExistence type="predicted"/>
<evidence type="ECO:0000256" key="1">
    <source>
        <dbReference type="SAM" id="Coils"/>
    </source>
</evidence>
<evidence type="ECO:0000313" key="2">
    <source>
        <dbReference type="EMBL" id="KDN54716.1"/>
    </source>
</evidence>
<dbReference type="EMBL" id="JNCA01000020">
    <property type="protein sequence ID" value="KDN54716.1"/>
    <property type="molecule type" value="Genomic_DNA"/>
</dbReference>
<dbReference type="STRING" id="1492738.FEM21_22300"/>
<name>A0A066WLH2_9FLAO</name>
<sequence length="317" mass="35740">MKKSLFIILLLFIYKAVFGQTSGSFNVGGDIDKFYPITFYDGGWYNNAPTNLILGRSSVHEDSAWRGSLMAVFNFHVTSWGHGSHFIDANLKPIVVAGNSFVAGWQDITPTGYGQEIIIWLRGGGTTYHYKSNYPVNPVVYDGVQNTLPFQVSNGEQLSYKSSIETYATTTGTYQNRNAYFMDNVGIGTTNPNNKLDVNGTIHSKEVKVDMLGWSDFVFKKEYNLPTLEQVEKHIKEKGHLENIPSEEEVLKKGINLGEMNAKLLQKIEELTLYAIEQGKKINAQSLEIEALQKENESFKKLSQRLSSIEEELRTKK</sequence>
<reference evidence="2 3" key="1">
    <citation type="submission" date="2014-05" db="EMBL/GenBank/DDBJ databases">
        <title>Genome Sequence of Flavobacterium sp. EM1321.</title>
        <authorList>
            <person name="Shin S.-K."/>
            <person name="Yi H."/>
        </authorList>
    </citation>
    <scope>NUCLEOTIDE SEQUENCE [LARGE SCALE GENOMIC DNA]</scope>
    <source>
        <strain evidence="2 3">EM1321</strain>
    </source>
</reference>
<protein>
    <submittedName>
        <fullName evidence="2">Uncharacterized protein</fullName>
    </submittedName>
</protein>
<keyword evidence="1" id="KW-0175">Coiled coil</keyword>
<organism evidence="2 3">
    <name type="scientific">Flavobacterium seoulense</name>
    <dbReference type="NCBI Taxonomy" id="1492738"/>
    <lineage>
        <taxon>Bacteria</taxon>
        <taxon>Pseudomonadati</taxon>
        <taxon>Bacteroidota</taxon>
        <taxon>Flavobacteriia</taxon>
        <taxon>Flavobacteriales</taxon>
        <taxon>Flavobacteriaceae</taxon>
        <taxon>Flavobacterium</taxon>
    </lineage>
</organism>
<gene>
    <name evidence="2" type="ORF">FEM21_22300</name>
</gene>
<dbReference type="PATRIC" id="fig|1492738.3.peg.2218"/>
<feature type="coiled-coil region" evidence="1">
    <location>
        <begin position="282"/>
        <end position="312"/>
    </location>
</feature>